<organism evidence="3 4">
    <name type="scientific">Astyanax mexicanus</name>
    <name type="common">Blind cave fish</name>
    <name type="synonym">Astyanax fasciatus mexicanus</name>
    <dbReference type="NCBI Taxonomy" id="7994"/>
    <lineage>
        <taxon>Eukaryota</taxon>
        <taxon>Metazoa</taxon>
        <taxon>Chordata</taxon>
        <taxon>Craniata</taxon>
        <taxon>Vertebrata</taxon>
        <taxon>Euteleostomi</taxon>
        <taxon>Actinopterygii</taxon>
        <taxon>Neopterygii</taxon>
        <taxon>Teleostei</taxon>
        <taxon>Ostariophysi</taxon>
        <taxon>Characiformes</taxon>
        <taxon>Characoidei</taxon>
        <taxon>Acestrorhamphidae</taxon>
        <taxon>Acestrorhamphinae</taxon>
        <taxon>Astyanax</taxon>
    </lineage>
</organism>
<dbReference type="PROSITE" id="PS00615">
    <property type="entry name" value="C_TYPE_LECTIN_1"/>
    <property type="match status" value="1"/>
</dbReference>
<feature type="domain" description="C-type lectin" evidence="2">
    <location>
        <begin position="147"/>
        <end position="265"/>
    </location>
</feature>
<reference evidence="3 4" key="1">
    <citation type="submission" date="2021-07" db="EMBL/GenBank/DDBJ databases">
        <authorList>
            <person name="Imarazene B."/>
            <person name="Zahm M."/>
            <person name="Klopp C."/>
            <person name="Cabau C."/>
            <person name="Beille S."/>
            <person name="Jouanno E."/>
            <person name="Castinel A."/>
            <person name="Lluch J."/>
            <person name="Gil L."/>
            <person name="Kuchtly C."/>
            <person name="Lopez Roques C."/>
            <person name="Donnadieu C."/>
            <person name="Parrinello H."/>
            <person name="Journot L."/>
            <person name="Du K."/>
            <person name="Schartl M."/>
            <person name="Retaux S."/>
            <person name="Guiguen Y."/>
        </authorList>
    </citation>
    <scope>NUCLEOTIDE SEQUENCE [LARGE SCALE GENOMIC DNA]</scope>
    <source>
        <strain evidence="3">Pach_M1</strain>
        <tissue evidence="3">Testis</tissue>
    </source>
</reference>
<evidence type="ECO:0000313" key="4">
    <source>
        <dbReference type="Proteomes" id="UP000752171"/>
    </source>
</evidence>
<keyword evidence="1" id="KW-1015">Disulfide bond</keyword>
<accession>A0A8T2MAG0</accession>
<feature type="domain" description="C-type lectin" evidence="2">
    <location>
        <begin position="1"/>
        <end position="115"/>
    </location>
</feature>
<proteinExistence type="predicted"/>
<dbReference type="AlphaFoldDB" id="A0A8T2MAG0"/>
<evidence type="ECO:0000259" key="2">
    <source>
        <dbReference type="PROSITE" id="PS50041"/>
    </source>
</evidence>
<dbReference type="PANTHER" id="PTHR45784:SF3">
    <property type="entry name" value="C-TYPE LECTIN DOMAIN FAMILY 4 MEMBER K-LIKE-RELATED"/>
    <property type="match status" value="1"/>
</dbReference>
<sequence length="267" mass="30383">MNKTYEYQGDSGTWSDAFNACTRQNSELASITSEEEQSKFNETAQNNTQIWIGLRRYVWKWSSGELFQNLAPGLELLPDDNSITNQESCAKMTTNNNAYKIKNEKCSETNSFLCYAVTSSNTTQPTSSSVTPTVEQPSILTSEWPNTLSYNLTFIDQQKSWVEALRYCQDNHKTLVHILNPTVQKHVAQMLKDKIYPNGVWIGLERNMIVPWAPWLWTGGPYVNYSSWSSNFPVDPICQYCGKLVGNGTEWVDAYCSEELPFICQVS</sequence>
<dbReference type="SMART" id="SM00034">
    <property type="entry name" value="CLECT"/>
    <property type="match status" value="2"/>
</dbReference>
<gene>
    <name evidence="3" type="primary">PLA2R1</name>
    <name evidence="3" type="ORF">AMEX_G3332</name>
</gene>
<dbReference type="PANTHER" id="PTHR45784">
    <property type="entry name" value="C-TYPE LECTIN DOMAIN FAMILY 20 MEMBER A-RELATED"/>
    <property type="match status" value="1"/>
</dbReference>
<dbReference type="OrthoDB" id="7357196at2759"/>
<dbReference type="Proteomes" id="UP000752171">
    <property type="component" value="Unassembled WGS sequence"/>
</dbReference>
<dbReference type="EMBL" id="JAICCE010000002">
    <property type="protein sequence ID" value="KAG9280600.1"/>
    <property type="molecule type" value="Genomic_DNA"/>
</dbReference>
<dbReference type="Gene3D" id="3.10.100.10">
    <property type="entry name" value="Mannose-Binding Protein A, subunit A"/>
    <property type="match status" value="2"/>
</dbReference>
<dbReference type="InterPro" id="IPR018378">
    <property type="entry name" value="C-type_lectin_CS"/>
</dbReference>
<name>A0A8T2MAG0_ASTMX</name>
<dbReference type="InterPro" id="IPR001304">
    <property type="entry name" value="C-type_lectin-like"/>
</dbReference>
<evidence type="ECO:0000313" key="3">
    <source>
        <dbReference type="EMBL" id="KAG9280600.1"/>
    </source>
</evidence>
<evidence type="ECO:0000256" key="1">
    <source>
        <dbReference type="ARBA" id="ARBA00023157"/>
    </source>
</evidence>
<dbReference type="InterPro" id="IPR016187">
    <property type="entry name" value="CTDL_fold"/>
</dbReference>
<comment type="caution">
    <text evidence="3">The sequence shown here is derived from an EMBL/GenBank/DDBJ whole genome shotgun (WGS) entry which is preliminary data.</text>
</comment>
<dbReference type="SUPFAM" id="SSF56436">
    <property type="entry name" value="C-type lectin-like"/>
    <property type="match status" value="2"/>
</dbReference>
<dbReference type="Pfam" id="PF00059">
    <property type="entry name" value="Lectin_C"/>
    <property type="match status" value="2"/>
</dbReference>
<protein>
    <submittedName>
        <fullName evidence="3">Lithostathine-1-beta-like</fullName>
    </submittedName>
</protein>
<dbReference type="PROSITE" id="PS50041">
    <property type="entry name" value="C_TYPE_LECTIN_2"/>
    <property type="match status" value="2"/>
</dbReference>
<dbReference type="CDD" id="cd00037">
    <property type="entry name" value="CLECT"/>
    <property type="match status" value="2"/>
</dbReference>
<dbReference type="InterPro" id="IPR016186">
    <property type="entry name" value="C-type_lectin-like/link_sf"/>
</dbReference>